<accession>A0A5C6MAF2</accession>
<dbReference type="InterPro" id="IPR029044">
    <property type="entry name" value="Nucleotide-diphossugar_trans"/>
</dbReference>
<dbReference type="EMBL" id="SRRQ01000004">
    <property type="protein sequence ID" value="TWW11173.1"/>
    <property type="molecule type" value="Genomic_DNA"/>
</dbReference>
<evidence type="ECO:0000313" key="2">
    <source>
        <dbReference type="Proteomes" id="UP000321659"/>
    </source>
</evidence>
<evidence type="ECO:0000313" key="1">
    <source>
        <dbReference type="EMBL" id="TWW11173.1"/>
    </source>
</evidence>
<reference evidence="1 2" key="1">
    <citation type="submission" date="2019-04" db="EMBL/GenBank/DDBJ databases">
        <title>In vitro growth and metabolic characteristics of meat-borne Lactobacillus algidus strains.</title>
        <authorList>
            <person name="Sade E."/>
            <person name="Per J."/>
            <person name="Tytti H."/>
            <person name="Johanna B.K."/>
        </authorList>
    </citation>
    <scope>NUCLEOTIDE SEQUENCE [LARGE SCALE GENOMIC DNA]</scope>
    <source>
        <strain evidence="1 2">LTS37-1</strain>
    </source>
</reference>
<dbReference type="Gene3D" id="3.90.550.20">
    <property type="match status" value="1"/>
</dbReference>
<comment type="caution">
    <text evidence="1">The sequence shown here is derived from an EMBL/GenBank/DDBJ whole genome shotgun (WGS) entry which is preliminary data.</text>
</comment>
<dbReference type="Proteomes" id="UP000321659">
    <property type="component" value="Unassembled WGS sequence"/>
</dbReference>
<dbReference type="Pfam" id="PF05704">
    <property type="entry name" value="Caps_synth"/>
    <property type="match status" value="1"/>
</dbReference>
<gene>
    <name evidence="1" type="ORF">LABALGLTS371_06880</name>
</gene>
<proteinExistence type="predicted"/>
<dbReference type="RefSeq" id="WP_146302554.1">
    <property type="nucleotide sequence ID" value="NZ_JANXKU010000002.1"/>
</dbReference>
<sequence length="308" mass="36640">MLFNINKVHQIVSKGIMFIRRRSPIILVPSSIGTMNVERKDIKKDIKRYKKLILEYKLKNTNEPISIEKDKTIIWIFWQQGIENAPKLVQEVVSNNLLKLSQYDVRVLSQKDVDLLIDVPEHIQIKWREGIIGNAHYSDIIRIMILLKYGGMWLDSTVLVTGNNIPEYITNNKLFLFMNTRDINKIPTKNLNSNWLIYVSETHNPVLEVLLLLLTNYWKRNNTINNYFMFHTFLTAVFYYFPEYYSPMIKVSNVHPHFLQQEMFSKFSRNKWDAYKKLTDFHKLTYKINVPESVHDTFYDELINRGNI</sequence>
<name>A0A5C6MAF2_9LACO</name>
<dbReference type="GO" id="GO:0016757">
    <property type="term" value="F:glycosyltransferase activity"/>
    <property type="evidence" value="ECO:0007669"/>
    <property type="project" value="InterPro"/>
</dbReference>
<protein>
    <submittedName>
        <fullName evidence="1">Capsular polysaccharide biosynthesis protein</fullName>
    </submittedName>
</protein>
<dbReference type="AlphaFoldDB" id="A0A5C6MAF2"/>
<dbReference type="SUPFAM" id="SSF53448">
    <property type="entry name" value="Nucleotide-diphospho-sugar transferases"/>
    <property type="match status" value="1"/>
</dbReference>
<dbReference type="InterPro" id="IPR008441">
    <property type="entry name" value="AfumC-like_glycosyl_Trfase"/>
</dbReference>
<organism evidence="1 2">
    <name type="scientific">Dellaglioa algida</name>
    <dbReference type="NCBI Taxonomy" id="105612"/>
    <lineage>
        <taxon>Bacteria</taxon>
        <taxon>Bacillati</taxon>
        <taxon>Bacillota</taxon>
        <taxon>Bacilli</taxon>
        <taxon>Lactobacillales</taxon>
        <taxon>Lactobacillaceae</taxon>
        <taxon>Dellaglioa</taxon>
    </lineage>
</organism>